<feature type="transmembrane region" description="Helical" evidence="5">
    <location>
        <begin position="609"/>
        <end position="634"/>
    </location>
</feature>
<accession>A0ABQ3Y1C8</accession>
<feature type="transmembrane region" description="Helical" evidence="5">
    <location>
        <begin position="317"/>
        <end position="340"/>
    </location>
</feature>
<dbReference type="SUPFAM" id="SSF53448">
    <property type="entry name" value="Nucleotide-diphospho-sugar transferases"/>
    <property type="match status" value="1"/>
</dbReference>
<name>A0ABQ3Y1C8_9ACTN</name>
<keyword evidence="5" id="KW-0812">Transmembrane</keyword>
<protein>
    <submittedName>
        <fullName evidence="7">Bi-functional transferase/deacetylase</fullName>
    </submittedName>
</protein>
<dbReference type="Pfam" id="PF13641">
    <property type="entry name" value="Glyco_tranf_2_3"/>
    <property type="match status" value="1"/>
</dbReference>
<dbReference type="PANTHER" id="PTHR43630:SF1">
    <property type="entry name" value="POLY-BETA-1,6-N-ACETYL-D-GLUCOSAMINE SYNTHASE"/>
    <property type="match status" value="1"/>
</dbReference>
<evidence type="ECO:0000313" key="7">
    <source>
        <dbReference type="EMBL" id="GID73787.1"/>
    </source>
</evidence>
<evidence type="ECO:0000256" key="3">
    <source>
        <dbReference type="ARBA" id="ARBA00022679"/>
    </source>
</evidence>
<dbReference type="InterPro" id="IPR029044">
    <property type="entry name" value="Nucleotide-diphossugar_trans"/>
</dbReference>
<feature type="transmembrane region" description="Helical" evidence="5">
    <location>
        <begin position="25"/>
        <end position="45"/>
    </location>
</feature>
<evidence type="ECO:0000259" key="6">
    <source>
        <dbReference type="PROSITE" id="PS51677"/>
    </source>
</evidence>
<dbReference type="PROSITE" id="PS51677">
    <property type="entry name" value="NODB"/>
    <property type="match status" value="1"/>
</dbReference>
<dbReference type="InterPro" id="IPR002509">
    <property type="entry name" value="NODB_dom"/>
</dbReference>
<evidence type="ECO:0000256" key="2">
    <source>
        <dbReference type="ARBA" id="ARBA00022676"/>
    </source>
</evidence>
<reference evidence="7 8" key="1">
    <citation type="submission" date="2021-01" db="EMBL/GenBank/DDBJ databases">
        <title>Whole genome shotgun sequence of Actinoplanes deccanensis NBRC 13994.</title>
        <authorList>
            <person name="Komaki H."/>
            <person name="Tamura T."/>
        </authorList>
    </citation>
    <scope>NUCLEOTIDE SEQUENCE [LARGE SCALE GENOMIC DNA]</scope>
    <source>
        <strain evidence="7 8">NBRC 13994</strain>
    </source>
</reference>
<dbReference type="Gene3D" id="3.20.20.370">
    <property type="entry name" value="Glycoside hydrolase/deacetylase"/>
    <property type="match status" value="1"/>
</dbReference>
<keyword evidence="8" id="KW-1185">Reference proteome</keyword>
<feature type="region of interest" description="Disordered" evidence="4">
    <location>
        <begin position="55"/>
        <end position="80"/>
    </location>
</feature>
<dbReference type="EMBL" id="BOMI01000038">
    <property type="protein sequence ID" value="GID73787.1"/>
    <property type="molecule type" value="Genomic_DNA"/>
</dbReference>
<dbReference type="Pfam" id="PF01522">
    <property type="entry name" value="Polysacc_deac_1"/>
    <property type="match status" value="1"/>
</dbReference>
<gene>
    <name evidence="7" type="ORF">Ade02nite_24280</name>
</gene>
<evidence type="ECO:0000313" key="8">
    <source>
        <dbReference type="Proteomes" id="UP000609879"/>
    </source>
</evidence>
<comment type="caution">
    <text evidence="7">The sequence shown here is derived from an EMBL/GenBank/DDBJ whole genome shotgun (WGS) entry which is preliminary data.</text>
</comment>
<dbReference type="SUPFAM" id="SSF88713">
    <property type="entry name" value="Glycoside hydrolase/deacetylase"/>
    <property type="match status" value="1"/>
</dbReference>
<proteinExistence type="inferred from homology"/>
<dbReference type="Proteomes" id="UP000609879">
    <property type="component" value="Unassembled WGS sequence"/>
</dbReference>
<dbReference type="RefSeq" id="WP_203761703.1">
    <property type="nucleotide sequence ID" value="NZ_BAAABO010000027.1"/>
</dbReference>
<organism evidence="7 8">
    <name type="scientific">Paractinoplanes deccanensis</name>
    <dbReference type="NCBI Taxonomy" id="113561"/>
    <lineage>
        <taxon>Bacteria</taxon>
        <taxon>Bacillati</taxon>
        <taxon>Actinomycetota</taxon>
        <taxon>Actinomycetes</taxon>
        <taxon>Micromonosporales</taxon>
        <taxon>Micromonosporaceae</taxon>
        <taxon>Paractinoplanes</taxon>
    </lineage>
</organism>
<dbReference type="GO" id="GO:0016740">
    <property type="term" value="F:transferase activity"/>
    <property type="evidence" value="ECO:0007669"/>
    <property type="project" value="UniProtKB-KW"/>
</dbReference>
<keyword evidence="5" id="KW-1133">Transmembrane helix</keyword>
<evidence type="ECO:0000256" key="5">
    <source>
        <dbReference type="SAM" id="Phobius"/>
    </source>
</evidence>
<keyword evidence="3 7" id="KW-0808">Transferase</keyword>
<evidence type="ECO:0000256" key="1">
    <source>
        <dbReference type="ARBA" id="ARBA00006739"/>
    </source>
</evidence>
<keyword evidence="2" id="KW-0328">Glycosyltransferase</keyword>
<evidence type="ECO:0000256" key="4">
    <source>
        <dbReference type="SAM" id="MobiDB-lite"/>
    </source>
</evidence>
<dbReference type="PANTHER" id="PTHR43630">
    <property type="entry name" value="POLY-BETA-1,6-N-ACETYL-D-GLUCOSAMINE SYNTHASE"/>
    <property type="match status" value="1"/>
</dbReference>
<comment type="similarity">
    <text evidence="1">Belongs to the glycosyltransferase 2 family.</text>
</comment>
<dbReference type="Gene3D" id="3.90.550.10">
    <property type="entry name" value="Spore Coat Polysaccharide Biosynthesis Protein SpsA, Chain A"/>
    <property type="match status" value="1"/>
</dbReference>
<sequence length="727" mass="79902">MSVETSKETPPARARRRIRVPQPRWILLVVVLGLFASILLVNGLVTGEFTQDGAAESTSETGEVPDAALTGGPIIQTDGTTTTTVTVPDNKIVLTFDDGPSPEYTPEILEVLDKYDVPGVFFQIGSEISRYPSIAKQVKDAGHEIGIHTFTHPEMSTKSQWRRDVEMSETQFALAGAANVSSVIFRPPYSSTVAALDNPTWSVMAEMGEKGYLTVVNDLDSRDWEPDTTTQDIIDAVLPDDDAGAILLFHDGGGDRSKTATALESVIPYLKNEGYSFTTITALTGMSTVNPKATTDERVYGLGIVGAVQVAQKITDWFATLLLVLGVLMILRLLLMLGLARRHARRFRKKDSAGWGPPYTEPVTVLVPAYNEKEMIADTLGSLVRSTHPIKIIVIDDGSTDGTADIAESLGHRNVTVIRQPNGGKSAALNNGIAHAGTDVVVMMDGDTVFEPETVALLVQPFADTGIGAVAGNAKVANRTGMIPIWQHIEYVVGFSIDRRAYDIMHCMATVPGAIGAFRREALEQVNGLSEDTLAEDTDLTIAIIRAGWRVVYEDRSRAWTEAPSTMAQLWKQRYRWSYGTMQAMWKHRRALFERGPGGKFGRRGLLNLALFQTLMPLLSPLIDVFLVYGLIFLDPLLTLAAWLGVLLLQLLSTMYAFRLDKESMRPLWRMPLQQFVYRQLMYLVLIQSMLSAIRGIRLGWQKLRRTGGLNALIGQQLPTGDGPRPS</sequence>
<dbReference type="CDD" id="cd06423">
    <property type="entry name" value="CESA_like"/>
    <property type="match status" value="1"/>
</dbReference>
<feature type="compositionally biased region" description="Low complexity" evidence="4">
    <location>
        <begin position="70"/>
        <end position="80"/>
    </location>
</feature>
<feature type="domain" description="NodB homology" evidence="6">
    <location>
        <begin position="90"/>
        <end position="278"/>
    </location>
</feature>
<dbReference type="InterPro" id="IPR011330">
    <property type="entry name" value="Glyco_hydro/deAcase_b/a-brl"/>
</dbReference>
<feature type="transmembrane region" description="Helical" evidence="5">
    <location>
        <begin position="640"/>
        <end position="660"/>
    </location>
</feature>
<keyword evidence="5" id="KW-0472">Membrane</keyword>